<keyword evidence="8" id="KW-1185">Reference proteome</keyword>
<evidence type="ECO:0000256" key="2">
    <source>
        <dbReference type="ARBA" id="ARBA00013194"/>
    </source>
</evidence>
<keyword evidence="3" id="KW-0732">Signal</keyword>
<dbReference type="EMBL" id="CP017560">
    <property type="protein sequence ID" value="AOV07541.1"/>
    <property type="molecule type" value="Genomic_DNA"/>
</dbReference>
<dbReference type="GO" id="GO:0003755">
    <property type="term" value="F:peptidyl-prolyl cis-trans isomerase activity"/>
    <property type="evidence" value="ECO:0007669"/>
    <property type="project" value="UniProtKB-KW"/>
</dbReference>
<keyword evidence="6" id="KW-0175">Coiled coil</keyword>
<dbReference type="PANTHER" id="PTHR47245:SF1">
    <property type="entry name" value="FOLDASE PROTEIN PRSA"/>
    <property type="match status" value="1"/>
</dbReference>
<dbReference type="EC" id="5.2.1.8" evidence="2"/>
<keyword evidence="5" id="KW-0413">Isomerase</keyword>
<dbReference type="RefSeq" id="WP_075527674.1">
    <property type="nucleotide sequence ID" value="NZ_CP017560.1"/>
</dbReference>
<feature type="coiled-coil region" evidence="6">
    <location>
        <begin position="214"/>
        <end position="244"/>
    </location>
</feature>
<dbReference type="Gene3D" id="1.10.4030.10">
    <property type="entry name" value="Porin chaperone SurA, peptide-binding domain"/>
    <property type="match status" value="1"/>
</dbReference>
<dbReference type="Proteomes" id="UP000185746">
    <property type="component" value="Chromosome"/>
</dbReference>
<dbReference type="SUPFAM" id="SSF109998">
    <property type="entry name" value="Triger factor/SurA peptide-binding domain-like"/>
    <property type="match status" value="1"/>
</dbReference>
<organism evidence="7 8">
    <name type="scientific">Sporosarcina ureilytica</name>
    <dbReference type="NCBI Taxonomy" id="298596"/>
    <lineage>
        <taxon>Bacteria</taxon>
        <taxon>Bacillati</taxon>
        <taxon>Bacillota</taxon>
        <taxon>Bacilli</taxon>
        <taxon>Bacillales</taxon>
        <taxon>Caryophanaceae</taxon>
        <taxon>Sporosarcina</taxon>
    </lineage>
</organism>
<gene>
    <name evidence="7" type="ORF">BI350_08345</name>
</gene>
<evidence type="ECO:0000256" key="6">
    <source>
        <dbReference type="SAM" id="Coils"/>
    </source>
</evidence>
<comment type="catalytic activity">
    <reaction evidence="1">
        <text>[protein]-peptidylproline (omega=180) = [protein]-peptidylproline (omega=0)</text>
        <dbReference type="Rhea" id="RHEA:16237"/>
        <dbReference type="Rhea" id="RHEA-COMP:10747"/>
        <dbReference type="Rhea" id="RHEA-COMP:10748"/>
        <dbReference type="ChEBI" id="CHEBI:83833"/>
        <dbReference type="ChEBI" id="CHEBI:83834"/>
        <dbReference type="EC" id="5.2.1.8"/>
    </reaction>
</comment>
<evidence type="ECO:0000256" key="4">
    <source>
        <dbReference type="ARBA" id="ARBA00023110"/>
    </source>
</evidence>
<proteinExistence type="predicted"/>
<keyword evidence="4" id="KW-0697">Rotamase</keyword>
<protein>
    <recommendedName>
        <fullName evidence="2">peptidylprolyl isomerase</fullName>
        <ecNumber evidence="2">5.2.1.8</ecNumber>
    </recommendedName>
</protein>
<evidence type="ECO:0000313" key="8">
    <source>
        <dbReference type="Proteomes" id="UP000185746"/>
    </source>
</evidence>
<evidence type="ECO:0000313" key="7">
    <source>
        <dbReference type="EMBL" id="AOV07541.1"/>
    </source>
</evidence>
<evidence type="ECO:0000256" key="3">
    <source>
        <dbReference type="ARBA" id="ARBA00022729"/>
    </source>
</evidence>
<evidence type="ECO:0000256" key="5">
    <source>
        <dbReference type="ARBA" id="ARBA00023235"/>
    </source>
</evidence>
<evidence type="ECO:0000256" key="1">
    <source>
        <dbReference type="ARBA" id="ARBA00000971"/>
    </source>
</evidence>
<dbReference type="AlphaFoldDB" id="A0A1D8JFQ5"/>
<dbReference type="Pfam" id="PF13623">
    <property type="entry name" value="SurA_N_2"/>
    <property type="match status" value="1"/>
</dbReference>
<dbReference type="InterPro" id="IPR027304">
    <property type="entry name" value="Trigger_fact/SurA_dom_sf"/>
</dbReference>
<sequence length="251" mass="28719">MKVKKILFLLIAVTLTMTLVAYGKEGNVGNDERSSEQEVVRVEVAADEEQLKEEELLEVDEGEVVAKVNDEEVKGKKYNAVLRSILSQIEQNGETARHDSTEELKKQALDTIVNQTLLLQQAKEAKIQVSAEEIEEAYAMFAKQFEDEKAMEKEFESKNVDEKIIKEQIAESITFNKYQNKVVPIKDVTEKEIQNYYDQLVTEAKGKGKLLQPLEEIKKEIQAKIEQERQHKQLVAHIEELKKSAKIEVSI</sequence>
<accession>A0A1D8JFQ5</accession>
<dbReference type="KEGG" id="surl:BI350_08345"/>
<reference evidence="7 8" key="1">
    <citation type="submission" date="2016-09" db="EMBL/GenBank/DDBJ databases">
        <title>Complete genome sequence of the Lysinibacillus sphaericus LMG 22257, a specie of Bacillus with ureolytic activity that can effectively biodeposit calcium carbonate.</title>
        <authorList>
            <person name="Yan W."/>
        </authorList>
    </citation>
    <scope>NUCLEOTIDE SEQUENCE [LARGE SCALE GENOMIC DNA]</scope>
    <source>
        <strain evidence="7 8">LMG 22257</strain>
    </source>
</reference>
<dbReference type="InterPro" id="IPR050245">
    <property type="entry name" value="PrsA_foldase"/>
</dbReference>
<name>A0A1D8JFQ5_9BACL</name>
<dbReference type="PANTHER" id="PTHR47245">
    <property type="entry name" value="PEPTIDYLPROLYL ISOMERASE"/>
    <property type="match status" value="1"/>
</dbReference>